<evidence type="ECO:0000256" key="1">
    <source>
        <dbReference type="ARBA" id="ARBA00001947"/>
    </source>
</evidence>
<comment type="similarity">
    <text evidence="2">Belongs to the MsrB Met sulfoxide reductase family.</text>
</comment>
<dbReference type="EC" id="1.8.4.12" evidence="3"/>
<dbReference type="InterPro" id="IPR028427">
    <property type="entry name" value="Met_Sox_Rdtase_MsrB"/>
</dbReference>
<evidence type="ECO:0000256" key="6">
    <source>
        <dbReference type="ARBA" id="ARBA00023002"/>
    </source>
</evidence>
<dbReference type="FunFam" id="2.170.150.20:FF:000001">
    <property type="entry name" value="Peptide methionine sulfoxide reductase MsrB"/>
    <property type="match status" value="1"/>
</dbReference>
<dbReference type="GO" id="GO:0005737">
    <property type="term" value="C:cytoplasm"/>
    <property type="evidence" value="ECO:0007669"/>
    <property type="project" value="TreeGrafter"/>
</dbReference>
<dbReference type="EMBL" id="CP053015">
    <property type="protein sequence ID" value="QJQ31701.1"/>
    <property type="molecule type" value="Genomic_DNA"/>
</dbReference>
<dbReference type="Gene3D" id="2.170.150.20">
    <property type="entry name" value="Peptide methionine sulfoxide reductase"/>
    <property type="match status" value="1"/>
</dbReference>
<dbReference type="RefSeq" id="WP_169944025.1">
    <property type="nucleotide sequence ID" value="NZ_CP053015.1"/>
</dbReference>
<dbReference type="PROSITE" id="PS51318">
    <property type="entry name" value="TAT"/>
    <property type="match status" value="1"/>
</dbReference>
<evidence type="ECO:0000256" key="2">
    <source>
        <dbReference type="ARBA" id="ARBA00007174"/>
    </source>
</evidence>
<protein>
    <recommendedName>
        <fullName evidence="3">peptide-methionine (R)-S-oxide reductase</fullName>
        <ecNumber evidence="3">1.8.4.12</ecNumber>
    </recommendedName>
</protein>
<feature type="transmembrane region" description="Helical" evidence="8">
    <location>
        <begin position="20"/>
        <end position="40"/>
    </location>
</feature>
<dbReference type="PANTHER" id="PTHR10173:SF57">
    <property type="entry name" value="PEPTIDE-METHIONINE (R)-S-OXIDE REDUCTASE"/>
    <property type="match status" value="1"/>
</dbReference>
<evidence type="ECO:0000313" key="10">
    <source>
        <dbReference type="EMBL" id="QJQ31701.1"/>
    </source>
</evidence>
<dbReference type="AlphaFoldDB" id="A0A6M4AXK9"/>
<accession>A0A6M4AXK9</accession>
<dbReference type="PANTHER" id="PTHR10173">
    <property type="entry name" value="METHIONINE SULFOXIDE REDUCTASE"/>
    <property type="match status" value="1"/>
</dbReference>
<keyword evidence="8" id="KW-1133">Transmembrane helix</keyword>
<evidence type="ECO:0000256" key="4">
    <source>
        <dbReference type="ARBA" id="ARBA00022723"/>
    </source>
</evidence>
<evidence type="ECO:0000256" key="7">
    <source>
        <dbReference type="ARBA" id="ARBA00048488"/>
    </source>
</evidence>
<proteinExistence type="inferred from homology"/>
<dbReference type="Pfam" id="PF01641">
    <property type="entry name" value="SelR"/>
    <property type="match status" value="1"/>
</dbReference>
<evidence type="ECO:0000256" key="8">
    <source>
        <dbReference type="SAM" id="Phobius"/>
    </source>
</evidence>
<keyword evidence="5" id="KW-0862">Zinc</keyword>
<dbReference type="Proteomes" id="UP000503018">
    <property type="component" value="Chromosome"/>
</dbReference>
<evidence type="ECO:0000313" key="11">
    <source>
        <dbReference type="Proteomes" id="UP000503018"/>
    </source>
</evidence>
<dbReference type="GO" id="GO:0033743">
    <property type="term" value="F:peptide-methionine (R)-S-oxide reductase activity"/>
    <property type="evidence" value="ECO:0007669"/>
    <property type="project" value="UniProtKB-EC"/>
</dbReference>
<comment type="catalytic activity">
    <reaction evidence="7">
        <text>L-methionyl-[protein] + [thioredoxin]-disulfide + H2O = L-methionyl-(R)-S-oxide-[protein] + [thioredoxin]-dithiol</text>
        <dbReference type="Rhea" id="RHEA:24164"/>
        <dbReference type="Rhea" id="RHEA-COMP:10698"/>
        <dbReference type="Rhea" id="RHEA-COMP:10700"/>
        <dbReference type="Rhea" id="RHEA-COMP:12313"/>
        <dbReference type="Rhea" id="RHEA-COMP:12314"/>
        <dbReference type="ChEBI" id="CHEBI:15377"/>
        <dbReference type="ChEBI" id="CHEBI:16044"/>
        <dbReference type="ChEBI" id="CHEBI:29950"/>
        <dbReference type="ChEBI" id="CHEBI:45764"/>
        <dbReference type="ChEBI" id="CHEBI:50058"/>
        <dbReference type="EC" id="1.8.4.12"/>
    </reaction>
</comment>
<comment type="cofactor">
    <cofactor evidence="1">
        <name>Zn(2+)</name>
        <dbReference type="ChEBI" id="CHEBI:29105"/>
    </cofactor>
</comment>
<dbReference type="KEGG" id="slan:GV829_03960"/>
<dbReference type="InterPro" id="IPR002579">
    <property type="entry name" value="Met_Sox_Rdtase_MsrB_dom"/>
</dbReference>
<dbReference type="InterPro" id="IPR011057">
    <property type="entry name" value="Mss4-like_sf"/>
</dbReference>
<gene>
    <name evidence="10" type="primary">msrB</name>
    <name evidence="10" type="ORF">GV829_03960</name>
</gene>
<organism evidence="10 11">
    <name type="scientific">Sphingomonas lacunae</name>
    <dbReference type="NCBI Taxonomy" id="2698828"/>
    <lineage>
        <taxon>Bacteria</taxon>
        <taxon>Pseudomonadati</taxon>
        <taxon>Pseudomonadota</taxon>
        <taxon>Alphaproteobacteria</taxon>
        <taxon>Sphingomonadales</taxon>
        <taxon>Sphingomonadaceae</taxon>
        <taxon>Sphingomonas</taxon>
    </lineage>
</organism>
<dbReference type="InterPro" id="IPR006311">
    <property type="entry name" value="TAT_signal"/>
</dbReference>
<dbReference type="GO" id="GO:0006979">
    <property type="term" value="P:response to oxidative stress"/>
    <property type="evidence" value="ECO:0007669"/>
    <property type="project" value="InterPro"/>
</dbReference>
<name>A0A6M4AXK9_9SPHN</name>
<dbReference type="GO" id="GO:0030091">
    <property type="term" value="P:protein repair"/>
    <property type="evidence" value="ECO:0007669"/>
    <property type="project" value="InterPro"/>
</dbReference>
<keyword evidence="6 10" id="KW-0560">Oxidoreductase</keyword>
<sequence length="177" mass="19353">MTQDSDSIDSVTVRLNRRDLVGGTLILGATLAIGATSACAQEAPRFPVRFSDAEWRRRLTPMQYYVLRQEGTERPFAHPLNNEHRAGRYLCAGCANPLFSSATKFDSGTGWPSFFAPLPRGVETSRDFSAVFPRTEVHCARCGGHLGHVFDDGPRPTGKRYCMNGSALTFRPTAAAG</sequence>
<feature type="domain" description="MsrB" evidence="9">
    <location>
        <begin position="52"/>
        <end position="173"/>
    </location>
</feature>
<evidence type="ECO:0000256" key="3">
    <source>
        <dbReference type="ARBA" id="ARBA00012499"/>
    </source>
</evidence>
<reference evidence="10 11" key="1">
    <citation type="submission" date="2020-01" db="EMBL/GenBank/DDBJ databases">
        <title>Sphingomonas sp. strain CSW-10.</title>
        <authorList>
            <person name="Chen W.-M."/>
        </authorList>
    </citation>
    <scope>NUCLEOTIDE SEQUENCE [LARGE SCALE GENOMIC DNA]</scope>
    <source>
        <strain evidence="10 11">CSW-10</strain>
    </source>
</reference>
<dbReference type="SUPFAM" id="SSF51316">
    <property type="entry name" value="Mss4-like"/>
    <property type="match status" value="1"/>
</dbReference>
<dbReference type="GO" id="GO:0046872">
    <property type="term" value="F:metal ion binding"/>
    <property type="evidence" value="ECO:0007669"/>
    <property type="project" value="UniProtKB-KW"/>
</dbReference>
<keyword evidence="8" id="KW-0472">Membrane</keyword>
<keyword evidence="4" id="KW-0479">Metal-binding</keyword>
<dbReference type="PROSITE" id="PS51790">
    <property type="entry name" value="MSRB"/>
    <property type="match status" value="1"/>
</dbReference>
<evidence type="ECO:0000256" key="5">
    <source>
        <dbReference type="ARBA" id="ARBA00022833"/>
    </source>
</evidence>
<keyword evidence="8" id="KW-0812">Transmembrane</keyword>
<keyword evidence="11" id="KW-1185">Reference proteome</keyword>
<dbReference type="NCBIfam" id="TIGR00357">
    <property type="entry name" value="peptide-methionine (R)-S-oxide reductase MsrB"/>
    <property type="match status" value="1"/>
</dbReference>
<evidence type="ECO:0000259" key="9">
    <source>
        <dbReference type="PROSITE" id="PS51790"/>
    </source>
</evidence>